<comment type="caution">
    <text evidence="2">The sequence shown here is derived from an EMBL/GenBank/DDBJ whole genome shotgun (WGS) entry which is preliminary data.</text>
</comment>
<proteinExistence type="predicted"/>
<dbReference type="Proteomes" id="UP000421283">
    <property type="component" value="Unassembled WGS sequence"/>
</dbReference>
<gene>
    <name evidence="2" type="ORF">F7D31_08160</name>
</gene>
<dbReference type="CDD" id="cd00093">
    <property type="entry name" value="HTH_XRE"/>
    <property type="match status" value="1"/>
</dbReference>
<dbReference type="PROSITE" id="PS50943">
    <property type="entry name" value="HTH_CROC1"/>
    <property type="match status" value="1"/>
</dbReference>
<name>A0AA90VJQ2_9BACT</name>
<dbReference type="RefSeq" id="WP_153138502.1">
    <property type="nucleotide sequence ID" value="NZ_VZAP01000103.1"/>
</dbReference>
<dbReference type="Pfam" id="PF01381">
    <property type="entry name" value="HTH_3"/>
    <property type="match status" value="1"/>
</dbReference>
<dbReference type="InterPro" id="IPR001387">
    <property type="entry name" value="Cro/C1-type_HTH"/>
</dbReference>
<feature type="domain" description="HTH cro/C1-type" evidence="1">
    <location>
        <begin position="6"/>
        <end position="59"/>
    </location>
</feature>
<evidence type="ECO:0000313" key="2">
    <source>
        <dbReference type="EMBL" id="MQO92632.1"/>
    </source>
</evidence>
<dbReference type="GO" id="GO:0003677">
    <property type="term" value="F:DNA binding"/>
    <property type="evidence" value="ECO:0007669"/>
    <property type="project" value="InterPro"/>
</dbReference>
<dbReference type="AlphaFoldDB" id="A0AA90VJQ2"/>
<organism evidence="2 3">
    <name type="scientific">Segatella copri</name>
    <dbReference type="NCBI Taxonomy" id="165179"/>
    <lineage>
        <taxon>Bacteria</taxon>
        <taxon>Pseudomonadati</taxon>
        <taxon>Bacteroidota</taxon>
        <taxon>Bacteroidia</taxon>
        <taxon>Bacteroidales</taxon>
        <taxon>Prevotellaceae</taxon>
        <taxon>Segatella</taxon>
    </lineage>
</organism>
<evidence type="ECO:0000259" key="1">
    <source>
        <dbReference type="PROSITE" id="PS50943"/>
    </source>
</evidence>
<reference evidence="3" key="1">
    <citation type="submission" date="2019-09" db="EMBL/GenBank/DDBJ databases">
        <title>Distinct polysaccharide growth profiles of human intestinal Prevotella copri isolates.</title>
        <authorList>
            <person name="Fehlner-Peach H."/>
            <person name="Magnabosco C."/>
            <person name="Raghavan V."/>
            <person name="Scher J.U."/>
            <person name="Tett A."/>
            <person name="Cox L.M."/>
            <person name="Gottsegen C."/>
            <person name="Watters A."/>
            <person name="Wiltshire- Gordon J.D."/>
            <person name="Segata N."/>
            <person name="Bonneau R."/>
            <person name="Littman D.R."/>
        </authorList>
    </citation>
    <scope>NUCLEOTIDE SEQUENCE [LARGE SCALE GENOMIC DNA]</scope>
    <source>
        <strain evidence="3">iAU3127</strain>
    </source>
</reference>
<dbReference type="InterPro" id="IPR010982">
    <property type="entry name" value="Lambda_DNA-bd_dom_sf"/>
</dbReference>
<dbReference type="EMBL" id="VZAP01000103">
    <property type="protein sequence ID" value="MQO92632.1"/>
    <property type="molecule type" value="Genomic_DNA"/>
</dbReference>
<evidence type="ECO:0000313" key="3">
    <source>
        <dbReference type="Proteomes" id="UP000421283"/>
    </source>
</evidence>
<accession>A0AA90VJQ2</accession>
<sequence length="113" mass="12397">MKKLDIKRALLEHHMTQVELAQKSGIIAQNISAIIKGGNPTVAKLIQIAEGIGCDITDLFYSETEDTAEELPANDNKAEPIQEVELENPIIQTETFCPHCGKRVKVGVVLMAE</sequence>
<dbReference type="SMART" id="SM00530">
    <property type="entry name" value="HTH_XRE"/>
    <property type="match status" value="1"/>
</dbReference>
<dbReference type="Gene3D" id="1.10.260.40">
    <property type="entry name" value="lambda repressor-like DNA-binding domains"/>
    <property type="match status" value="1"/>
</dbReference>
<protein>
    <submittedName>
        <fullName evidence="2">Helix-turn-helix transcriptional regulator</fullName>
    </submittedName>
</protein>
<dbReference type="SUPFAM" id="SSF47413">
    <property type="entry name" value="lambda repressor-like DNA-binding domains"/>
    <property type="match status" value="1"/>
</dbReference>